<proteinExistence type="predicted"/>
<dbReference type="GeneID" id="105361261"/>
<reference evidence="3" key="1">
    <citation type="submission" date="2025-08" db="UniProtKB">
        <authorList>
            <consortium name="RefSeq"/>
        </authorList>
    </citation>
    <scope>IDENTIFICATION</scope>
</reference>
<organism evidence="2 3">
    <name type="scientific">Ceratosolen solmsi marchali</name>
    <dbReference type="NCBI Taxonomy" id="326594"/>
    <lineage>
        <taxon>Eukaryota</taxon>
        <taxon>Metazoa</taxon>
        <taxon>Ecdysozoa</taxon>
        <taxon>Arthropoda</taxon>
        <taxon>Hexapoda</taxon>
        <taxon>Insecta</taxon>
        <taxon>Pterygota</taxon>
        <taxon>Neoptera</taxon>
        <taxon>Endopterygota</taxon>
        <taxon>Hymenoptera</taxon>
        <taxon>Apocrita</taxon>
        <taxon>Proctotrupomorpha</taxon>
        <taxon>Chalcidoidea</taxon>
        <taxon>Agaonidae</taxon>
        <taxon>Agaoninae</taxon>
        <taxon>Ceratosolen</taxon>
    </lineage>
</organism>
<accession>A0AAJ6YEN7</accession>
<feature type="region of interest" description="Disordered" evidence="1">
    <location>
        <begin position="25"/>
        <end position="81"/>
    </location>
</feature>
<keyword evidence="2" id="KW-1185">Reference proteome</keyword>
<feature type="compositionally biased region" description="Polar residues" evidence="1">
    <location>
        <begin position="25"/>
        <end position="49"/>
    </location>
</feature>
<name>A0AAJ6YEN7_9HYME</name>
<dbReference type="Proteomes" id="UP000695007">
    <property type="component" value="Unplaced"/>
</dbReference>
<dbReference type="RefSeq" id="XP_011496676.1">
    <property type="nucleotide sequence ID" value="XM_011498374.1"/>
</dbReference>
<dbReference type="KEGG" id="csol:105361261"/>
<evidence type="ECO:0000256" key="1">
    <source>
        <dbReference type="SAM" id="MobiDB-lite"/>
    </source>
</evidence>
<dbReference type="AlphaFoldDB" id="A0AAJ6YEN7"/>
<sequence length="202" mass="21544">MTASLISEATQHFISGEQLAHHVESNNADESNNGVMRNGTRANGMSDPSTKPILDNEDNNPQELNGHHNNTNHGNGIDGQTITLDNATVKQNNVTNNRLDLSEFDTLSNSNNSGPFLLMQPSAVGLTGVGGTLANEDSLNSNLNPTAIPFTPSFGIPNATNTFQDTFSNNKQQPENPVPGEPLISPFLAVSQDDYDDGTTIV</sequence>
<protein>
    <submittedName>
        <fullName evidence="3">5'-AMP-activated serine/threonine-protein kinase catalytic subunit alpha-like</fullName>
    </submittedName>
</protein>
<gene>
    <name evidence="3" type="primary">LOC105361261</name>
</gene>
<evidence type="ECO:0000313" key="3">
    <source>
        <dbReference type="RefSeq" id="XP_011496676.1"/>
    </source>
</evidence>
<evidence type="ECO:0000313" key="2">
    <source>
        <dbReference type="Proteomes" id="UP000695007"/>
    </source>
</evidence>